<gene>
    <name evidence="1" type="ORF">SNAT2548_LOCUS33750</name>
</gene>
<proteinExistence type="predicted"/>
<reference evidence="1" key="1">
    <citation type="submission" date="2021-02" db="EMBL/GenBank/DDBJ databases">
        <authorList>
            <person name="Dougan E. K."/>
            <person name="Rhodes N."/>
            <person name="Thang M."/>
            <person name="Chan C."/>
        </authorList>
    </citation>
    <scope>NUCLEOTIDE SEQUENCE</scope>
</reference>
<dbReference type="AlphaFoldDB" id="A0A812UXX6"/>
<protein>
    <submittedName>
        <fullName evidence="1">Uncharacterized protein</fullName>
    </submittedName>
</protein>
<name>A0A812UXX6_9DINO</name>
<organism evidence="1 2">
    <name type="scientific">Symbiodinium natans</name>
    <dbReference type="NCBI Taxonomy" id="878477"/>
    <lineage>
        <taxon>Eukaryota</taxon>
        <taxon>Sar</taxon>
        <taxon>Alveolata</taxon>
        <taxon>Dinophyceae</taxon>
        <taxon>Suessiales</taxon>
        <taxon>Symbiodiniaceae</taxon>
        <taxon>Symbiodinium</taxon>
    </lineage>
</organism>
<evidence type="ECO:0000313" key="1">
    <source>
        <dbReference type="EMBL" id="CAE7592871.1"/>
    </source>
</evidence>
<dbReference type="EMBL" id="CAJNDS010002776">
    <property type="protein sequence ID" value="CAE7592871.1"/>
    <property type="molecule type" value="Genomic_DNA"/>
</dbReference>
<dbReference type="Proteomes" id="UP000604046">
    <property type="component" value="Unassembled WGS sequence"/>
</dbReference>
<keyword evidence="2" id="KW-1185">Reference proteome</keyword>
<accession>A0A812UXX6</accession>
<evidence type="ECO:0000313" key="2">
    <source>
        <dbReference type="Proteomes" id="UP000604046"/>
    </source>
</evidence>
<sequence>MTIVELEGEESAVNADRDAALRELFGLDVSADALLQQELRALQARAPSRVVSPSPMAAGSTGDMPALFCPVPGCARAHGNGPAWVSIEDLPSLHDIFTSPIYTKEHLPAELWPLLREEYGKLLARVNCFAEMTAWDPLPTYAFGWGGQWVGQRREEADPSCLVGVAYVSEDSLATESPWSATGSSPLLHQIAFVTMAVGRTSQFVG</sequence>
<comment type="caution">
    <text evidence="1">The sequence shown here is derived from an EMBL/GenBank/DDBJ whole genome shotgun (WGS) entry which is preliminary data.</text>
</comment>